<evidence type="ECO:0000256" key="1">
    <source>
        <dbReference type="ARBA" id="ARBA00012346"/>
    </source>
</evidence>
<protein>
    <recommendedName>
        <fullName evidence="1">gamma-glutamylcyclotransferase</fullName>
        <ecNumber evidence="1">4.3.2.9</ecNumber>
    </recommendedName>
</protein>
<sequence>MTPYFGFGALMNQISLRMRGVYPRSSAAAKLVGFRLVFSGSHGMATVLRSSAADAVYGVLHMVSAEEKQRLESSESSYEAVEAEVQMTRNGQRVKCTLNVMLPDVTDSFLDSLPSERYLAVMIEGAIQHGLPKYWIEMLQTHPCAARSSYQRFPSPDKQTAQWLTQEQLAGLEGLTFAINGKIFRVAPDAPSHVKRQVMIYGAGKDHTWAVAQEYYEPLHGEPRSLEALTEAHRAFCEHQLVMQYCGPTAGCACGICPIGWLK</sequence>
<keyword evidence="2" id="KW-0456">Lyase</keyword>
<reference evidence="3 4" key="1">
    <citation type="submission" date="2024-02" db="EMBL/GenBank/DDBJ databases">
        <authorList>
            <person name="Chen Y."/>
            <person name="Shah S."/>
            <person name="Dougan E. K."/>
            <person name="Thang M."/>
            <person name="Chan C."/>
        </authorList>
    </citation>
    <scope>NUCLEOTIDE SEQUENCE [LARGE SCALE GENOMIC DNA]</scope>
</reference>
<dbReference type="PANTHER" id="PTHR12935:SF0">
    <property type="entry name" value="GAMMA-GLUTAMYLCYCLOTRANSFERASE"/>
    <property type="match status" value="1"/>
</dbReference>
<dbReference type="PANTHER" id="PTHR12935">
    <property type="entry name" value="GAMMA-GLUTAMYLCYCLOTRANSFERASE"/>
    <property type="match status" value="1"/>
</dbReference>
<dbReference type="InterPro" id="IPR013024">
    <property type="entry name" value="GGCT-like"/>
</dbReference>
<keyword evidence="4" id="KW-1185">Reference proteome</keyword>
<dbReference type="Pfam" id="PF13772">
    <property type="entry name" value="AIG2_2"/>
    <property type="match status" value="1"/>
</dbReference>
<dbReference type="InterPro" id="IPR036568">
    <property type="entry name" value="GGCT-like_sf"/>
</dbReference>
<gene>
    <name evidence="3" type="ORF">CCMP2556_LOCUS31144</name>
</gene>
<dbReference type="Gene3D" id="3.10.490.10">
    <property type="entry name" value="Gamma-glutamyl cyclotransferase-like"/>
    <property type="match status" value="1"/>
</dbReference>
<name>A0ABP0NIA2_9DINO</name>
<evidence type="ECO:0000313" key="3">
    <source>
        <dbReference type="EMBL" id="CAK9063361.1"/>
    </source>
</evidence>
<dbReference type="SUPFAM" id="SSF110857">
    <property type="entry name" value="Gamma-glutamyl cyclotransferase-like"/>
    <property type="match status" value="1"/>
</dbReference>
<proteinExistence type="predicted"/>
<dbReference type="Proteomes" id="UP001642484">
    <property type="component" value="Unassembled WGS sequence"/>
</dbReference>
<accession>A0ABP0NIA2</accession>
<dbReference type="EMBL" id="CAXAMN010021784">
    <property type="protein sequence ID" value="CAK9063361.1"/>
    <property type="molecule type" value="Genomic_DNA"/>
</dbReference>
<evidence type="ECO:0000256" key="2">
    <source>
        <dbReference type="ARBA" id="ARBA00023239"/>
    </source>
</evidence>
<dbReference type="CDD" id="cd06661">
    <property type="entry name" value="GGCT_like"/>
    <property type="match status" value="1"/>
</dbReference>
<dbReference type="EC" id="4.3.2.9" evidence="1"/>
<evidence type="ECO:0000313" key="4">
    <source>
        <dbReference type="Proteomes" id="UP001642484"/>
    </source>
</evidence>
<dbReference type="InterPro" id="IPR017939">
    <property type="entry name" value="G-Glutamylcylcotransferase"/>
</dbReference>
<comment type="caution">
    <text evidence="3">The sequence shown here is derived from an EMBL/GenBank/DDBJ whole genome shotgun (WGS) entry which is preliminary data.</text>
</comment>
<organism evidence="3 4">
    <name type="scientific">Durusdinium trenchii</name>
    <dbReference type="NCBI Taxonomy" id="1381693"/>
    <lineage>
        <taxon>Eukaryota</taxon>
        <taxon>Sar</taxon>
        <taxon>Alveolata</taxon>
        <taxon>Dinophyceae</taxon>
        <taxon>Suessiales</taxon>
        <taxon>Symbiodiniaceae</taxon>
        <taxon>Durusdinium</taxon>
    </lineage>
</organism>